<gene>
    <name evidence="2" type="ORF">WNY58_14710</name>
</gene>
<organism evidence="2 3">
    <name type="scientific">Neptuniibacter pectenicola</name>
    <dbReference type="NCBI Taxonomy" id="1806669"/>
    <lineage>
        <taxon>Bacteria</taxon>
        <taxon>Pseudomonadati</taxon>
        <taxon>Pseudomonadota</taxon>
        <taxon>Gammaproteobacteria</taxon>
        <taxon>Oceanospirillales</taxon>
        <taxon>Oceanospirillaceae</taxon>
        <taxon>Neptuniibacter</taxon>
    </lineage>
</organism>
<dbReference type="InterPro" id="IPR032710">
    <property type="entry name" value="NTF2-like_dom_sf"/>
</dbReference>
<comment type="caution">
    <text evidence="2">The sequence shown here is derived from an EMBL/GenBank/DDBJ whole genome shotgun (WGS) entry which is preliminary data.</text>
</comment>
<protein>
    <submittedName>
        <fullName evidence="2">Nuclear transport factor 2 family protein</fullName>
    </submittedName>
</protein>
<dbReference type="Pfam" id="PF12680">
    <property type="entry name" value="SnoaL_2"/>
    <property type="match status" value="1"/>
</dbReference>
<dbReference type="Gene3D" id="3.10.450.50">
    <property type="match status" value="1"/>
</dbReference>
<evidence type="ECO:0000313" key="3">
    <source>
        <dbReference type="Proteomes" id="UP001449225"/>
    </source>
</evidence>
<dbReference type="InterPro" id="IPR037401">
    <property type="entry name" value="SnoaL-like"/>
</dbReference>
<keyword evidence="3" id="KW-1185">Reference proteome</keyword>
<name>A0ABU9TV97_9GAMM</name>
<dbReference type="EMBL" id="JBBMRA010000017">
    <property type="protein sequence ID" value="MEM5537638.1"/>
    <property type="molecule type" value="Genomic_DNA"/>
</dbReference>
<dbReference type="Proteomes" id="UP001449225">
    <property type="component" value="Unassembled WGS sequence"/>
</dbReference>
<sequence length="140" mass="16345">MGTWLATYIDVLETLSPDNLSRLKACTAEQIEFKDPFNYTTTQDDFIALMADMYSRLDHVRFEVNHSIEREGEAFIEWTFYAESTLTGKFSFVGTSRLKSDQAGRVVQHFDYWDGSTLMEKIPLIGFFIKRLRNQLSHRE</sequence>
<dbReference type="SUPFAM" id="SSF54427">
    <property type="entry name" value="NTF2-like"/>
    <property type="match status" value="1"/>
</dbReference>
<reference evidence="2 3" key="1">
    <citation type="submission" date="2024-03" db="EMBL/GenBank/DDBJ databases">
        <title>Community enrichment and isolation of bacterial strains for fucoidan degradation.</title>
        <authorList>
            <person name="Sichert A."/>
        </authorList>
    </citation>
    <scope>NUCLEOTIDE SEQUENCE [LARGE SCALE GENOMIC DNA]</scope>
    <source>
        <strain evidence="2 3">AS76</strain>
    </source>
</reference>
<proteinExistence type="predicted"/>
<accession>A0ABU9TV97</accession>
<evidence type="ECO:0000313" key="2">
    <source>
        <dbReference type="EMBL" id="MEM5537638.1"/>
    </source>
</evidence>
<evidence type="ECO:0000259" key="1">
    <source>
        <dbReference type="Pfam" id="PF12680"/>
    </source>
</evidence>
<dbReference type="RefSeq" id="WP_342854910.1">
    <property type="nucleotide sequence ID" value="NZ_JBBMRA010000017.1"/>
</dbReference>
<feature type="domain" description="SnoaL-like" evidence="1">
    <location>
        <begin position="12"/>
        <end position="109"/>
    </location>
</feature>